<dbReference type="EMBL" id="JAUSTZ010000003">
    <property type="protein sequence ID" value="MDQ0225557.1"/>
    <property type="molecule type" value="Genomic_DNA"/>
</dbReference>
<evidence type="ECO:0000313" key="2">
    <source>
        <dbReference type="Proteomes" id="UP001232245"/>
    </source>
</evidence>
<accession>A0ABT9Z037</accession>
<dbReference type="Proteomes" id="UP001232245">
    <property type="component" value="Unassembled WGS sequence"/>
</dbReference>
<reference evidence="1 2" key="1">
    <citation type="submission" date="2023-07" db="EMBL/GenBank/DDBJ databases">
        <title>Genomic Encyclopedia of Type Strains, Phase IV (KMG-IV): sequencing the most valuable type-strain genomes for metagenomic binning, comparative biology and taxonomic classification.</title>
        <authorList>
            <person name="Goeker M."/>
        </authorList>
    </citation>
    <scope>NUCLEOTIDE SEQUENCE [LARGE SCALE GENOMIC DNA]</scope>
    <source>
        <strain evidence="1 2">DSM 17723</strain>
    </source>
</reference>
<evidence type="ECO:0000313" key="1">
    <source>
        <dbReference type="EMBL" id="MDQ0225557.1"/>
    </source>
</evidence>
<comment type="caution">
    <text evidence="1">The sequence shown here is derived from an EMBL/GenBank/DDBJ whole genome shotgun (WGS) entry which is preliminary data.</text>
</comment>
<sequence>MDKEKQPIILFDGVCHFCNQAVQFIIRHDKKEQTVFAALQSPIGQKLLLQYELPTDEFDSFIFIHNGKVYQKSQAALQLCLLFGGGWRLLYLFIIIPRPIRDAIYHYIAKNRYKWFGKADQCMLPTAKVRRRFLS</sequence>
<dbReference type="PANTHER" id="PTHR33639">
    <property type="entry name" value="THIOL-DISULFIDE OXIDOREDUCTASE DCC"/>
    <property type="match status" value="1"/>
</dbReference>
<name>A0ABT9Z037_9BACI</name>
<organism evidence="1 2">
    <name type="scientific">Metabacillus niabensis</name>
    <dbReference type="NCBI Taxonomy" id="324854"/>
    <lineage>
        <taxon>Bacteria</taxon>
        <taxon>Bacillati</taxon>
        <taxon>Bacillota</taxon>
        <taxon>Bacilli</taxon>
        <taxon>Bacillales</taxon>
        <taxon>Bacillaceae</taxon>
        <taxon>Metabacillus</taxon>
    </lineage>
</organism>
<protein>
    <submittedName>
        <fullName evidence="1">DCC family thiol-disulfide oxidoreductase YuxK</fullName>
    </submittedName>
</protein>
<dbReference type="InterPro" id="IPR052927">
    <property type="entry name" value="DCC_oxidoreductase"/>
</dbReference>
<dbReference type="Pfam" id="PF04134">
    <property type="entry name" value="DCC1-like"/>
    <property type="match status" value="1"/>
</dbReference>
<dbReference type="PANTHER" id="PTHR33639:SF2">
    <property type="entry name" value="DUF393 DOMAIN-CONTAINING PROTEIN"/>
    <property type="match status" value="1"/>
</dbReference>
<dbReference type="InterPro" id="IPR007263">
    <property type="entry name" value="DCC1-like"/>
</dbReference>
<gene>
    <name evidence="1" type="ORF">J2S02_001901</name>
</gene>
<dbReference type="RefSeq" id="WP_095302262.1">
    <property type="nucleotide sequence ID" value="NZ_CADEPK010000077.1"/>
</dbReference>
<keyword evidence="2" id="KW-1185">Reference proteome</keyword>
<proteinExistence type="predicted"/>